<dbReference type="InterPro" id="IPR038237">
    <property type="entry name" value="Ribosomal_eS4_central_sf"/>
</dbReference>
<dbReference type="FunFam" id="3.10.290.10:FF:000051">
    <property type="entry name" value="40S ribosomal protein S4, X isoform"/>
    <property type="match status" value="1"/>
</dbReference>
<dbReference type="SMART" id="SM00739">
    <property type="entry name" value="KOW"/>
    <property type="match status" value="1"/>
</dbReference>
<dbReference type="Pfam" id="PF08071">
    <property type="entry name" value="RS4NT"/>
    <property type="match status" value="1"/>
</dbReference>
<comment type="similarity">
    <text evidence="1 6">Belongs to the eukaryotic ribosomal protein eS4 family.</text>
</comment>
<dbReference type="CDD" id="cd06087">
    <property type="entry name" value="KOW_RPS4"/>
    <property type="match status" value="1"/>
</dbReference>
<dbReference type="FunFam" id="2.30.30.30:FF:000005">
    <property type="entry name" value="40S ribosomal protein S4"/>
    <property type="match status" value="1"/>
</dbReference>
<dbReference type="GO" id="GO:0006412">
    <property type="term" value="P:translation"/>
    <property type="evidence" value="ECO:0007669"/>
    <property type="project" value="InterPro"/>
</dbReference>
<dbReference type="SMART" id="SM00363">
    <property type="entry name" value="S4"/>
    <property type="match status" value="1"/>
</dbReference>
<evidence type="ECO:0000256" key="3">
    <source>
        <dbReference type="ARBA" id="ARBA00022884"/>
    </source>
</evidence>
<proteinExistence type="inferred from homology"/>
<dbReference type="InterPro" id="IPR005824">
    <property type="entry name" value="KOW"/>
</dbReference>
<dbReference type="InterPro" id="IPR018199">
    <property type="entry name" value="Ribosomal_eS4_N_CS"/>
</dbReference>
<dbReference type="InterPro" id="IPR013843">
    <property type="entry name" value="Ribosomal_eS4_N"/>
</dbReference>
<dbReference type="Gene3D" id="2.40.50.740">
    <property type="match status" value="1"/>
</dbReference>
<dbReference type="PANTHER" id="PTHR11581:SF0">
    <property type="entry name" value="SMALL RIBOSOMAL SUBUNIT PROTEIN ES4"/>
    <property type="match status" value="1"/>
</dbReference>
<dbReference type="Pfam" id="PF00900">
    <property type="entry name" value="Ribosomal_S4e"/>
    <property type="match status" value="1"/>
</dbReference>
<evidence type="ECO:0000256" key="1">
    <source>
        <dbReference type="ARBA" id="ARBA00007500"/>
    </source>
</evidence>
<dbReference type="FunFam" id="2.40.50.740:FF:000001">
    <property type="entry name" value="40S ribosomal protein S4"/>
    <property type="match status" value="1"/>
</dbReference>
<evidence type="ECO:0000256" key="2">
    <source>
        <dbReference type="ARBA" id="ARBA00022730"/>
    </source>
</evidence>
<evidence type="ECO:0000256" key="5">
    <source>
        <dbReference type="ARBA" id="ARBA00023274"/>
    </source>
</evidence>
<dbReference type="HOGENOM" id="CLU_060400_1_0_1"/>
<evidence type="ECO:0000256" key="6">
    <source>
        <dbReference type="PIRNR" id="PIRNR002116"/>
    </source>
</evidence>
<dbReference type="InterPro" id="IPR041982">
    <property type="entry name" value="Ribosomal_eS4_KOW"/>
</dbReference>
<dbReference type="Pfam" id="PF01479">
    <property type="entry name" value="S4"/>
    <property type="match status" value="1"/>
</dbReference>
<dbReference type="HAMAP" id="MF_00485">
    <property type="entry name" value="Ribosomal_eS4"/>
    <property type="match status" value="1"/>
</dbReference>
<dbReference type="InterPro" id="IPR000876">
    <property type="entry name" value="Ribosomal_eS4"/>
</dbReference>
<name>A0A015MR82_RHIIW</name>
<dbReference type="PANTHER" id="PTHR11581">
    <property type="entry name" value="30S/40S RIBOSOMAL PROTEIN S4"/>
    <property type="match status" value="1"/>
</dbReference>
<keyword evidence="5 6" id="KW-0687">Ribonucleoprotein</keyword>
<dbReference type="Proteomes" id="UP000022910">
    <property type="component" value="Unassembled WGS sequence"/>
</dbReference>
<evidence type="ECO:0000259" key="8">
    <source>
        <dbReference type="SMART" id="SM00739"/>
    </source>
</evidence>
<dbReference type="InterPro" id="IPR014722">
    <property type="entry name" value="Rib_uL2_dom2"/>
</dbReference>
<accession>A0A015MR82</accession>
<dbReference type="Gene3D" id="3.10.290.10">
    <property type="entry name" value="RNA-binding S4 domain"/>
    <property type="match status" value="1"/>
</dbReference>
<feature type="domain" description="KOW" evidence="8">
    <location>
        <begin position="174"/>
        <end position="201"/>
    </location>
</feature>
<dbReference type="InterPro" id="IPR032277">
    <property type="entry name" value="Ribosomal_eS4_C"/>
</dbReference>
<evidence type="ECO:0000313" key="10">
    <source>
        <dbReference type="Proteomes" id="UP000022910"/>
    </source>
</evidence>
<evidence type="ECO:0000313" key="9">
    <source>
        <dbReference type="EMBL" id="EXX69253.1"/>
    </source>
</evidence>
<evidence type="ECO:0000256" key="4">
    <source>
        <dbReference type="ARBA" id="ARBA00022980"/>
    </source>
</evidence>
<dbReference type="OrthoDB" id="1109245at2759"/>
<dbReference type="PROSITE" id="PS00528">
    <property type="entry name" value="RIBOSOMAL_S4E"/>
    <property type="match status" value="1"/>
</dbReference>
<dbReference type="InterPro" id="IPR036986">
    <property type="entry name" value="S4_RNA-bd_sf"/>
</dbReference>
<feature type="domain" description="RNA-binding S4" evidence="7">
    <location>
        <begin position="42"/>
        <end position="106"/>
    </location>
</feature>
<evidence type="ECO:0000259" key="7">
    <source>
        <dbReference type="SMART" id="SM00363"/>
    </source>
</evidence>
<dbReference type="STRING" id="1432141.A0A015MR82"/>
<keyword evidence="3 6" id="KW-0694">RNA-binding</keyword>
<dbReference type="AlphaFoldDB" id="A0A015MR82"/>
<sequence length="260" mass="29812">MARGPRKHLKRLNAPKHWMLDKLTGTYAPRPSPGPHKLRECLPLVIFLRNRLKYALTSKDVQSILMQRLVKVDGKVRTDSTYPAGFMDVISIERNGENFRLIYDTKGRFTVHRITADEAKYKLAKVKKVQVGSKAIPYIVTHDGRTIRYPDPLIKVNDTIRFDFETNKITEFIKFEVGNIAMITGGRNMGRVGIITHRERHVGGFDIVHIKDSVDRQFATRLINVFVIGEGNKPWISLPKGKGVKLTIAEERDRRRALKE</sequence>
<dbReference type="GO" id="GO:0003735">
    <property type="term" value="F:structural constituent of ribosome"/>
    <property type="evidence" value="ECO:0007669"/>
    <property type="project" value="UniProtKB-UniRule"/>
</dbReference>
<dbReference type="Pfam" id="PF16121">
    <property type="entry name" value="40S_S4_C"/>
    <property type="match status" value="1"/>
</dbReference>
<keyword evidence="4 6" id="KW-0689">Ribosomal protein</keyword>
<keyword evidence="10" id="KW-1185">Reference proteome</keyword>
<dbReference type="SMR" id="A0A015MR82"/>
<reference evidence="9 10" key="1">
    <citation type="submission" date="2014-02" db="EMBL/GenBank/DDBJ databases">
        <title>Single nucleus genome sequencing reveals high similarity among nuclei of an endomycorrhizal fungus.</title>
        <authorList>
            <person name="Lin K."/>
            <person name="Geurts R."/>
            <person name="Zhang Z."/>
            <person name="Limpens E."/>
            <person name="Saunders D.G."/>
            <person name="Mu D."/>
            <person name="Pang E."/>
            <person name="Cao H."/>
            <person name="Cha H."/>
            <person name="Lin T."/>
            <person name="Zhou Q."/>
            <person name="Shang Y."/>
            <person name="Li Y."/>
            <person name="Ivanov S."/>
            <person name="Sharma T."/>
            <person name="Velzen R.V."/>
            <person name="Ruijter N.D."/>
            <person name="Aanen D.K."/>
            <person name="Win J."/>
            <person name="Kamoun S."/>
            <person name="Bisseling T."/>
            <person name="Huang S."/>
        </authorList>
    </citation>
    <scope>NUCLEOTIDE SEQUENCE [LARGE SCALE GENOMIC DNA]</scope>
    <source>
        <strain evidence="10">DAOM197198w</strain>
    </source>
</reference>
<dbReference type="PIRSF" id="PIRSF002116">
    <property type="entry name" value="Ribosomal_S4"/>
    <property type="match status" value="1"/>
</dbReference>
<dbReference type="InterPro" id="IPR002942">
    <property type="entry name" value="S4_RNA-bd"/>
</dbReference>
<dbReference type="GO" id="GO:0022627">
    <property type="term" value="C:cytosolic small ribosomal subunit"/>
    <property type="evidence" value="ECO:0007669"/>
    <property type="project" value="TreeGrafter"/>
</dbReference>
<dbReference type="InterPro" id="IPR013845">
    <property type="entry name" value="Ribosomal_eS4_central_region"/>
</dbReference>
<dbReference type="CDD" id="cd00165">
    <property type="entry name" value="S4"/>
    <property type="match status" value="1"/>
</dbReference>
<dbReference type="OMA" id="GHIQLNL"/>
<comment type="caution">
    <text evidence="9">The sequence shown here is derived from an EMBL/GenBank/DDBJ whole genome shotgun (WGS) entry which is preliminary data.</text>
</comment>
<keyword evidence="2 6" id="KW-0699">rRNA-binding</keyword>
<dbReference type="PROSITE" id="PS50889">
    <property type="entry name" value="S4"/>
    <property type="match status" value="1"/>
</dbReference>
<dbReference type="Pfam" id="PF00467">
    <property type="entry name" value="KOW"/>
    <property type="match status" value="1"/>
</dbReference>
<dbReference type="GO" id="GO:0019843">
    <property type="term" value="F:rRNA binding"/>
    <property type="evidence" value="ECO:0007669"/>
    <property type="project" value="UniProtKB-UniRule"/>
</dbReference>
<dbReference type="EMBL" id="JEMT01016910">
    <property type="protein sequence ID" value="EXX69253.1"/>
    <property type="molecule type" value="Genomic_DNA"/>
</dbReference>
<organism evidence="9 10">
    <name type="scientific">Rhizophagus irregularis (strain DAOM 197198w)</name>
    <name type="common">Glomus intraradices</name>
    <dbReference type="NCBI Taxonomy" id="1432141"/>
    <lineage>
        <taxon>Eukaryota</taxon>
        <taxon>Fungi</taxon>
        <taxon>Fungi incertae sedis</taxon>
        <taxon>Mucoromycota</taxon>
        <taxon>Glomeromycotina</taxon>
        <taxon>Glomeromycetes</taxon>
        <taxon>Glomerales</taxon>
        <taxon>Glomeraceae</taxon>
        <taxon>Rhizophagus</taxon>
    </lineage>
</organism>
<protein>
    <recommendedName>
        <fullName evidence="6">40S ribosomal protein S4</fullName>
    </recommendedName>
</protein>
<dbReference type="Gene3D" id="2.30.30.30">
    <property type="match status" value="1"/>
</dbReference>
<gene>
    <name evidence="9" type="ORF">RirG_097860</name>
</gene>